<feature type="compositionally biased region" description="Basic and acidic residues" evidence="1">
    <location>
        <begin position="17"/>
        <end position="40"/>
    </location>
</feature>
<reference evidence="2" key="2">
    <citation type="submission" date="2014-09" db="EMBL/GenBank/DDBJ databases">
        <authorList>
            <person name="GOMEZ-VALERO Laura"/>
        </authorList>
    </citation>
    <scope>NUCLEOTIDE SEQUENCE</scope>
    <source>
        <strain evidence="2">ATCC33218</strain>
    </source>
</reference>
<dbReference type="KEGG" id="tmc:LMI_1661"/>
<proteinExistence type="predicted"/>
<dbReference type="EMBL" id="LN614830">
    <property type="protein sequence ID" value="CEG60957.1"/>
    <property type="molecule type" value="Genomic_DNA"/>
</dbReference>
<evidence type="ECO:0000256" key="1">
    <source>
        <dbReference type="SAM" id="MobiDB-lite"/>
    </source>
</evidence>
<organism evidence="2 4">
    <name type="scientific">Legionella micdadei</name>
    <name type="common">Tatlockia micdadei</name>
    <dbReference type="NCBI Taxonomy" id="451"/>
    <lineage>
        <taxon>Bacteria</taxon>
        <taxon>Pseudomonadati</taxon>
        <taxon>Pseudomonadota</taxon>
        <taxon>Gammaproteobacteria</taxon>
        <taxon>Legionellales</taxon>
        <taxon>Legionellaceae</taxon>
        <taxon>Legionella</taxon>
    </lineage>
</organism>
<accession>A0A098GG45</accession>
<evidence type="ECO:0000313" key="2">
    <source>
        <dbReference type="EMBL" id="CEG60957.1"/>
    </source>
</evidence>
<dbReference type="Proteomes" id="UP000032414">
    <property type="component" value="Chromosome I"/>
</dbReference>
<dbReference type="Proteomes" id="UP000182998">
    <property type="component" value="Unassembled WGS sequence"/>
</dbReference>
<feature type="compositionally biased region" description="Basic and acidic residues" evidence="1">
    <location>
        <begin position="50"/>
        <end position="74"/>
    </location>
</feature>
<dbReference type="EMBL" id="FMVN01000014">
    <property type="protein sequence ID" value="SCY69507.1"/>
    <property type="molecule type" value="Genomic_DNA"/>
</dbReference>
<keyword evidence="5" id="KW-1185">Reference proteome</keyword>
<dbReference type="RefSeq" id="WP_045099283.1">
    <property type="nucleotide sequence ID" value="NZ_FMVN01000014.1"/>
</dbReference>
<sequence>MTHNKHHSSHKKPMHHSSHEYKPKEGFIDNRMVHDTHQEGISRVIQRRHERNDVEGHHGKMGKGDKANWSRRGDSLTPRKA</sequence>
<dbReference type="PATRIC" id="fig|451.8.peg.1969"/>
<evidence type="ECO:0000313" key="4">
    <source>
        <dbReference type="Proteomes" id="UP000032414"/>
    </source>
</evidence>
<evidence type="ECO:0000313" key="5">
    <source>
        <dbReference type="Proteomes" id="UP000182998"/>
    </source>
</evidence>
<reference evidence="4" key="1">
    <citation type="submission" date="2014-09" db="EMBL/GenBank/DDBJ databases">
        <authorList>
            <person name="Gomez-Valero L."/>
        </authorList>
    </citation>
    <scope>NUCLEOTIDE SEQUENCE [LARGE SCALE GENOMIC DNA]</scope>
    <source>
        <strain evidence="4">ATCC33218</strain>
    </source>
</reference>
<feature type="compositionally biased region" description="Basic residues" evidence="1">
    <location>
        <begin position="1"/>
        <end position="16"/>
    </location>
</feature>
<protein>
    <submittedName>
        <fullName evidence="2">Uncharacterized protein</fullName>
    </submittedName>
</protein>
<reference evidence="3 5" key="3">
    <citation type="submission" date="2016-10" db="EMBL/GenBank/DDBJ databases">
        <authorList>
            <person name="Varghese N."/>
            <person name="Submissions S."/>
        </authorList>
    </citation>
    <scope>NUCLEOTIDE SEQUENCE [LARGE SCALE GENOMIC DNA]</scope>
    <source>
        <strain evidence="3 5">ATCC 33218</strain>
    </source>
</reference>
<evidence type="ECO:0000313" key="3">
    <source>
        <dbReference type="EMBL" id="SCY69507.1"/>
    </source>
</evidence>
<feature type="region of interest" description="Disordered" evidence="1">
    <location>
        <begin position="1"/>
        <end position="81"/>
    </location>
</feature>
<dbReference type="AlphaFoldDB" id="A0A098GG45"/>
<name>A0A098GG45_LEGMI</name>
<gene>
    <name evidence="2" type="ORF">LMI_1661</name>
    <name evidence="3" type="ORF">SAMN02982997_02528</name>
</gene>
<dbReference type="HOGENOM" id="CLU_2572692_0_0_6"/>